<comment type="caution">
    <text evidence="3">The sequence shown here is derived from an EMBL/GenBank/DDBJ whole genome shotgun (WGS) entry which is preliminary data.</text>
</comment>
<feature type="compositionally biased region" description="Acidic residues" evidence="1">
    <location>
        <begin position="42"/>
        <end position="52"/>
    </location>
</feature>
<gene>
    <name evidence="3" type="ORF">OC846_003575</name>
</gene>
<feature type="region of interest" description="Disordered" evidence="1">
    <location>
        <begin position="24"/>
        <end position="58"/>
    </location>
</feature>
<evidence type="ECO:0000313" key="3">
    <source>
        <dbReference type="EMBL" id="KAK0550718.1"/>
    </source>
</evidence>
<name>A0AAN6JTT6_9BASI</name>
<dbReference type="EMBL" id="JAPDMZ010000088">
    <property type="protein sequence ID" value="KAK0550718.1"/>
    <property type="molecule type" value="Genomic_DNA"/>
</dbReference>
<dbReference type="AlphaFoldDB" id="A0AAN6JTT6"/>
<feature type="region of interest" description="Disordered" evidence="1">
    <location>
        <begin position="283"/>
        <end position="309"/>
    </location>
</feature>
<reference evidence="3" key="1">
    <citation type="journal article" date="2023" name="PhytoFront">
        <title>Draft Genome Resources of Seven Strains of Tilletia horrida, Causal Agent of Kernel Smut of Rice.</title>
        <authorList>
            <person name="Khanal S."/>
            <person name="Antony Babu S."/>
            <person name="Zhou X.G."/>
        </authorList>
    </citation>
    <scope>NUCLEOTIDE SEQUENCE</scope>
    <source>
        <strain evidence="3">TX6</strain>
    </source>
</reference>
<proteinExistence type="predicted"/>
<dbReference type="Proteomes" id="UP001176517">
    <property type="component" value="Unassembled WGS sequence"/>
</dbReference>
<sequence>MGYAKLPLELVALVLEFACAGPSSTPAGHHTLPTRGSRLGNGDEDEDEEEHDQLEAGRAPAHLRFTSPAYLLESTVFEPRPEYHLAHHVDLYTAQNAVLVCKEWHHLITPHLYRAVQLHTPIKLQQFARTLRNRPELGSHLRHLFVGHLTPAPAFPVRPHPNESAVHPHRSFGFEDADIFEEFRTKLVEECQTCGLDGTGVHPIIKCYNARTEHIGLDEWVQRIYEVERNCILPPERTHSATSERTSNHFLHPLLFSRSRAAYLLTGHPAPSYSFPIVDDLPGPDEDDAHAAGPSTIWQNVRPAEDPYPPPEDVERLAKELESLNTHAELHPEDPSIQALSRDAVAILRRAPRIESVSLNGCFERTITSSTVSFKDTFENLKSISLGPPPLYWEAELNFGGSDHPVFANITELAVYGCLFFRSEALTLAGANGALPKLEKLRWCFTLEPDDITPAPGLDSLAHTIQVLLGMENEADTSQEEQEEAHLRSQLSLTQNSSVQALQQAMREPMPQRVRRGVRFLHCTFAPGLVRNFREEASEELQRDPRLTIETAGSEDQMEDVYRAVTRWRSVAAGERADARGRRADHGMFLLDQGKQ</sequence>
<evidence type="ECO:0008006" key="5">
    <source>
        <dbReference type="Google" id="ProtNLM"/>
    </source>
</evidence>
<evidence type="ECO:0000313" key="4">
    <source>
        <dbReference type="Proteomes" id="UP001176517"/>
    </source>
</evidence>
<feature type="signal peptide" evidence="2">
    <location>
        <begin position="1"/>
        <end position="20"/>
    </location>
</feature>
<evidence type="ECO:0000256" key="1">
    <source>
        <dbReference type="SAM" id="MobiDB-lite"/>
    </source>
</evidence>
<keyword evidence="2" id="KW-0732">Signal</keyword>
<feature type="chain" id="PRO_5042897909" description="F-box domain-containing protein" evidence="2">
    <location>
        <begin position="21"/>
        <end position="596"/>
    </location>
</feature>
<protein>
    <recommendedName>
        <fullName evidence="5">F-box domain-containing protein</fullName>
    </recommendedName>
</protein>
<evidence type="ECO:0000256" key="2">
    <source>
        <dbReference type="SAM" id="SignalP"/>
    </source>
</evidence>
<keyword evidence="4" id="KW-1185">Reference proteome</keyword>
<accession>A0AAN6JTT6</accession>
<organism evidence="3 4">
    <name type="scientific">Tilletia horrida</name>
    <dbReference type="NCBI Taxonomy" id="155126"/>
    <lineage>
        <taxon>Eukaryota</taxon>
        <taxon>Fungi</taxon>
        <taxon>Dikarya</taxon>
        <taxon>Basidiomycota</taxon>
        <taxon>Ustilaginomycotina</taxon>
        <taxon>Exobasidiomycetes</taxon>
        <taxon>Tilletiales</taxon>
        <taxon>Tilletiaceae</taxon>
        <taxon>Tilletia</taxon>
    </lineage>
</organism>